<dbReference type="EMBL" id="JASHIF010000008">
    <property type="protein sequence ID" value="MDI9859556.1"/>
    <property type="molecule type" value="Genomic_DNA"/>
</dbReference>
<gene>
    <name evidence="1" type="ORF">QM524_10065</name>
</gene>
<organism evidence="1 2">
    <name type="scientific">Flectobacillus roseus</name>
    <dbReference type="NCBI Taxonomy" id="502259"/>
    <lineage>
        <taxon>Bacteria</taxon>
        <taxon>Pseudomonadati</taxon>
        <taxon>Bacteroidota</taxon>
        <taxon>Cytophagia</taxon>
        <taxon>Cytophagales</taxon>
        <taxon>Flectobacillaceae</taxon>
        <taxon>Flectobacillus</taxon>
    </lineage>
</organism>
<dbReference type="RefSeq" id="WP_283344472.1">
    <property type="nucleotide sequence ID" value="NZ_JASHIF010000008.1"/>
</dbReference>
<keyword evidence="2" id="KW-1185">Reference proteome</keyword>
<name>A0ABT6Y8H0_9BACT</name>
<sequence>METLTPVYLRLLKANFEHLVQCFAEQESLTGQTGLLLRLRAEDILSNSLSQALSTPEVTDENLQWVREAVMTYLRFYPENITSSNLATLDDEIDMILHRIMEIAEHLE</sequence>
<evidence type="ECO:0000313" key="1">
    <source>
        <dbReference type="EMBL" id="MDI9859556.1"/>
    </source>
</evidence>
<reference evidence="1 2" key="1">
    <citation type="submission" date="2023-05" db="EMBL/GenBank/DDBJ databases">
        <title>Novel species of genus Flectobacillus isolated from stream in China.</title>
        <authorList>
            <person name="Lu H."/>
        </authorList>
    </citation>
    <scope>NUCLEOTIDE SEQUENCE [LARGE SCALE GENOMIC DNA]</scope>
    <source>
        <strain evidence="1 2">KCTC 42575</strain>
    </source>
</reference>
<dbReference type="Proteomes" id="UP001236507">
    <property type="component" value="Unassembled WGS sequence"/>
</dbReference>
<accession>A0ABT6Y8H0</accession>
<comment type="caution">
    <text evidence="1">The sequence shown here is derived from an EMBL/GenBank/DDBJ whole genome shotgun (WGS) entry which is preliminary data.</text>
</comment>
<evidence type="ECO:0000313" key="2">
    <source>
        <dbReference type="Proteomes" id="UP001236507"/>
    </source>
</evidence>
<proteinExistence type="predicted"/>
<protein>
    <submittedName>
        <fullName evidence="1">Uncharacterized protein</fullName>
    </submittedName>
</protein>